<reference evidence="3 4" key="1">
    <citation type="journal article" date="2017" name="Int. J. Parasitol.">
        <title>The genome of the protozoan parasite Cystoisospora suis and a reverse vaccinology approach to identify vaccine candidates.</title>
        <authorList>
            <person name="Palmieri N."/>
            <person name="Shrestha A."/>
            <person name="Ruttkowski B."/>
            <person name="Beck T."/>
            <person name="Vogl C."/>
            <person name="Tomley F."/>
            <person name="Blake D.P."/>
            <person name="Joachim A."/>
        </authorList>
    </citation>
    <scope>NUCLEOTIDE SEQUENCE [LARGE SCALE GENOMIC DNA]</scope>
    <source>
        <strain evidence="3 4">Wien I</strain>
    </source>
</reference>
<evidence type="ECO:0000256" key="2">
    <source>
        <dbReference type="SAM" id="SignalP"/>
    </source>
</evidence>
<name>A0A2C6KMU9_9APIC</name>
<evidence type="ECO:0000256" key="1">
    <source>
        <dbReference type="SAM" id="MobiDB-lite"/>
    </source>
</evidence>
<dbReference type="GeneID" id="94431696"/>
<organism evidence="3 4">
    <name type="scientific">Cystoisospora suis</name>
    <dbReference type="NCBI Taxonomy" id="483139"/>
    <lineage>
        <taxon>Eukaryota</taxon>
        <taxon>Sar</taxon>
        <taxon>Alveolata</taxon>
        <taxon>Apicomplexa</taxon>
        <taxon>Conoidasida</taxon>
        <taxon>Coccidia</taxon>
        <taxon>Eucoccidiorida</taxon>
        <taxon>Eimeriorina</taxon>
        <taxon>Sarcocystidae</taxon>
        <taxon>Cystoisospora</taxon>
    </lineage>
</organism>
<feature type="region of interest" description="Disordered" evidence="1">
    <location>
        <begin position="121"/>
        <end position="165"/>
    </location>
</feature>
<dbReference type="EMBL" id="MIGC01004647">
    <property type="protein sequence ID" value="PHJ17825.1"/>
    <property type="molecule type" value="Genomic_DNA"/>
</dbReference>
<protein>
    <recommendedName>
        <fullName evidence="5">Transmembrane protein</fullName>
    </recommendedName>
</protein>
<dbReference type="AlphaFoldDB" id="A0A2C6KMU9"/>
<sequence>MGFRRTVSATGEIHAAIISCLSAAAAVELVLTVAQPTHAHCNDSVNCPLSPGPQYKFTWKARARLLGPLRSTMTQRPLPRASPVGPPVTNTTFLAGGTITEADDDAGLGATQTPADFPTGLGGLDGETETAFEPNIPEADPLQPSVPLRKTRQREAKTSLKKRTRGGNTSRIVAAGLLLTAVSLLALKAGKKFLADSEKLQGVSEPARPLTAKDARKQVAKALRKVTGLLDEEFYEGYIHSDNGNALASVLDDIDLIDESVRPNGLTGEEYGVAAERANALAAEVMWKGALWQFQKMQEFLKDVAETPITRQQRDWSLKVLNMIDANALRLISHVRNMQALQPGGHHRRWGKAKREAEAVTRWVSQMRSVIKSSPN</sequence>
<proteinExistence type="predicted"/>
<dbReference type="RefSeq" id="XP_067919539.1">
    <property type="nucleotide sequence ID" value="XM_068068485.1"/>
</dbReference>
<accession>A0A2C6KMU9</accession>
<dbReference type="VEuPathDB" id="ToxoDB:CSUI_008351"/>
<evidence type="ECO:0000313" key="3">
    <source>
        <dbReference type="EMBL" id="PHJ17825.1"/>
    </source>
</evidence>
<gene>
    <name evidence="3" type="ORF">CSUI_008351</name>
</gene>
<feature type="chain" id="PRO_5013242754" description="Transmembrane protein" evidence="2">
    <location>
        <begin position="40"/>
        <end position="376"/>
    </location>
</feature>
<comment type="caution">
    <text evidence="3">The sequence shown here is derived from an EMBL/GenBank/DDBJ whole genome shotgun (WGS) entry which is preliminary data.</text>
</comment>
<dbReference type="Proteomes" id="UP000221165">
    <property type="component" value="Unassembled WGS sequence"/>
</dbReference>
<keyword evidence="4" id="KW-1185">Reference proteome</keyword>
<evidence type="ECO:0000313" key="4">
    <source>
        <dbReference type="Proteomes" id="UP000221165"/>
    </source>
</evidence>
<keyword evidence="2" id="KW-0732">Signal</keyword>
<feature type="signal peptide" evidence="2">
    <location>
        <begin position="1"/>
        <end position="39"/>
    </location>
</feature>
<evidence type="ECO:0008006" key="5">
    <source>
        <dbReference type="Google" id="ProtNLM"/>
    </source>
</evidence>